<evidence type="ECO:0000313" key="2">
    <source>
        <dbReference type="Proteomes" id="UP000312512"/>
    </source>
</evidence>
<name>A0A5C4VZD4_9ACTN</name>
<gene>
    <name evidence="1" type="ORF">FH608_034380</name>
</gene>
<proteinExistence type="predicted"/>
<evidence type="ECO:0000313" key="1">
    <source>
        <dbReference type="EMBL" id="KAB8190605.1"/>
    </source>
</evidence>
<protein>
    <submittedName>
        <fullName evidence="1">Uncharacterized protein</fullName>
    </submittedName>
</protein>
<organism evidence="1 2">
    <name type="scientific">Nonomuraea phyllanthi</name>
    <dbReference type="NCBI Taxonomy" id="2219224"/>
    <lineage>
        <taxon>Bacteria</taxon>
        <taxon>Bacillati</taxon>
        <taxon>Actinomycetota</taxon>
        <taxon>Actinomycetes</taxon>
        <taxon>Streptosporangiales</taxon>
        <taxon>Streptosporangiaceae</taxon>
        <taxon>Nonomuraea</taxon>
    </lineage>
</organism>
<reference evidence="1 2" key="1">
    <citation type="submission" date="2019-10" db="EMBL/GenBank/DDBJ databases">
        <title>Nonomuraea sp. nov., isolated from Phyllanthus amarus.</title>
        <authorList>
            <person name="Klykleung N."/>
            <person name="Tanasupawat S."/>
        </authorList>
    </citation>
    <scope>NUCLEOTIDE SEQUENCE [LARGE SCALE GENOMIC DNA]</scope>
    <source>
        <strain evidence="1 2">PA1-10</strain>
    </source>
</reference>
<dbReference type="Proteomes" id="UP000312512">
    <property type="component" value="Unassembled WGS sequence"/>
</dbReference>
<keyword evidence="2" id="KW-1185">Reference proteome</keyword>
<comment type="caution">
    <text evidence="1">The sequence shown here is derived from an EMBL/GenBank/DDBJ whole genome shotgun (WGS) entry which is preliminary data.</text>
</comment>
<accession>A0A5C4VZD4</accession>
<sequence>MTAVIVGDADIGDDEAVWASSRHHHSDSLAVRVHADPPPVTGAWVAQQLLVILLVGILFDRGAGDVRLAVPVECAGQDPGQQGYGVLIIADLAEGQPARWLGQGCSDGPAIAESFDEEFSAGTFNHLHTLSDPSSCHGIFSPADRDRLERKLWRGRVCGQHRVHCGPQEPRGYVDQIGVV</sequence>
<dbReference type="EMBL" id="VDLX02000015">
    <property type="protein sequence ID" value="KAB8190605.1"/>
    <property type="molecule type" value="Genomic_DNA"/>
</dbReference>
<dbReference type="AlphaFoldDB" id="A0A5C4VZD4"/>